<protein>
    <submittedName>
        <fullName evidence="1">Uncharacterized protein</fullName>
    </submittedName>
</protein>
<name>F0RZV3_SPHGB</name>
<proteinExistence type="predicted"/>
<dbReference type="AlphaFoldDB" id="F0RZV3"/>
<dbReference type="KEGG" id="sbu:SpiBuddy_3049"/>
<keyword evidence="2" id="KW-1185">Reference proteome</keyword>
<sequence length="142" mass="16038">MQQPKSMILHLQQPITYQMAPFSASDAQMAYEHMLSYLDTQEVGSEGCIALSSTQNLLFQGIQNPPDEETRYAVQQGLEQPQLSGPYHIEPGRYEFIQLAPTDSLVDLLSNIPMLFDGPNCIYVRLLKENPIAIIAQLWVVR</sequence>
<dbReference type="HOGENOM" id="CLU_1814584_0_0_12"/>
<dbReference type="STRING" id="158189.SpiBuddy_3049"/>
<evidence type="ECO:0000313" key="2">
    <source>
        <dbReference type="Proteomes" id="UP000008466"/>
    </source>
</evidence>
<evidence type="ECO:0000313" key="1">
    <source>
        <dbReference type="EMBL" id="ADY14854.1"/>
    </source>
</evidence>
<organism evidence="1 2">
    <name type="scientific">Sphaerochaeta globosa (strain ATCC BAA-1886 / DSM 22777 / Buddy)</name>
    <name type="common">Spirochaeta sp. (strain Buddy)</name>
    <dbReference type="NCBI Taxonomy" id="158189"/>
    <lineage>
        <taxon>Bacteria</taxon>
        <taxon>Pseudomonadati</taxon>
        <taxon>Spirochaetota</taxon>
        <taxon>Spirochaetia</taxon>
        <taxon>Spirochaetales</taxon>
        <taxon>Sphaerochaetaceae</taxon>
        <taxon>Sphaerochaeta</taxon>
    </lineage>
</organism>
<reference evidence="2" key="1">
    <citation type="submission" date="2011-02" db="EMBL/GenBank/DDBJ databases">
        <title>Complete sequence of Spirochaeta sp. Buddy.</title>
        <authorList>
            <person name="Lucas S."/>
            <person name="Copeland A."/>
            <person name="Lapidus A."/>
            <person name="Cheng J.-F."/>
            <person name="Goodwin L."/>
            <person name="Pitluck S."/>
            <person name="Zeytun A."/>
            <person name="Detter J.C."/>
            <person name="Han C."/>
            <person name="Tapia R."/>
            <person name="Land M."/>
            <person name="Hauser L."/>
            <person name="Kyrpides N."/>
            <person name="Ivanova N."/>
            <person name="Mikhailova N."/>
            <person name="Pagani I."/>
            <person name="Ritalahti K.M."/>
            <person name="Loeffler F.E."/>
            <person name="Woyke T."/>
        </authorList>
    </citation>
    <scope>NUCLEOTIDE SEQUENCE [LARGE SCALE GENOMIC DNA]</scope>
    <source>
        <strain evidence="2">ATCC BAA-1886 / DSM 22777 / Buddy</strain>
    </source>
</reference>
<dbReference type="RefSeq" id="WP_013608697.1">
    <property type="nucleotide sequence ID" value="NC_015152.1"/>
</dbReference>
<dbReference type="OrthoDB" id="9878193at2"/>
<dbReference type="EMBL" id="CP002541">
    <property type="protein sequence ID" value="ADY14854.1"/>
    <property type="molecule type" value="Genomic_DNA"/>
</dbReference>
<gene>
    <name evidence="1" type="ordered locus">SpiBuddy_3049</name>
</gene>
<dbReference type="Proteomes" id="UP000008466">
    <property type="component" value="Chromosome"/>
</dbReference>
<accession>F0RZV3</accession>